<dbReference type="NCBIfam" id="TIGR03594">
    <property type="entry name" value="GTPase_EngA"/>
    <property type="match status" value="1"/>
</dbReference>
<feature type="binding site" evidence="8">
    <location>
        <begin position="9"/>
        <end position="16"/>
    </location>
    <ligand>
        <name>GTP</name>
        <dbReference type="ChEBI" id="CHEBI:37565"/>
        <label>1</label>
    </ligand>
</feature>
<accession>A0ABM9NH25</accession>
<protein>
    <recommendedName>
        <fullName evidence="2 8">GTPase Der</fullName>
    </recommendedName>
    <alternativeName>
        <fullName evidence="7 8">GTP-binding protein EngA</fullName>
    </alternativeName>
</protein>
<feature type="binding site" evidence="8">
    <location>
        <begin position="56"/>
        <end position="60"/>
    </location>
    <ligand>
        <name>GTP</name>
        <dbReference type="ChEBI" id="CHEBI:37565"/>
        <label>1</label>
    </ligand>
</feature>
<feature type="binding site" evidence="8">
    <location>
        <begin position="118"/>
        <end position="121"/>
    </location>
    <ligand>
        <name>GTP</name>
        <dbReference type="ChEBI" id="CHEBI:37565"/>
        <label>1</label>
    </ligand>
</feature>
<organism evidence="12 13">
    <name type="scientific">Candidatus Methylocalor cossyra</name>
    <dbReference type="NCBI Taxonomy" id="3108543"/>
    <lineage>
        <taxon>Bacteria</taxon>
        <taxon>Pseudomonadati</taxon>
        <taxon>Pseudomonadota</taxon>
        <taxon>Gammaproteobacteria</taxon>
        <taxon>Methylococcales</taxon>
        <taxon>Methylococcaceae</taxon>
        <taxon>Candidatus Methylocalor</taxon>
    </lineage>
</organism>
<evidence type="ECO:0000313" key="13">
    <source>
        <dbReference type="Proteomes" id="UP001497493"/>
    </source>
</evidence>
<dbReference type="InterPro" id="IPR027417">
    <property type="entry name" value="P-loop_NTPase"/>
</dbReference>
<keyword evidence="13" id="KW-1185">Reference proteome</keyword>
<dbReference type="RefSeq" id="WP_348759406.1">
    <property type="nucleotide sequence ID" value="NZ_OZ026884.1"/>
</dbReference>
<proteinExistence type="inferred from homology"/>
<dbReference type="InterPro" id="IPR005225">
    <property type="entry name" value="Small_GTP-bd"/>
</dbReference>
<dbReference type="Proteomes" id="UP001497493">
    <property type="component" value="Chromosome"/>
</dbReference>
<dbReference type="HAMAP" id="MF_00195">
    <property type="entry name" value="GTPase_Der"/>
    <property type="match status" value="1"/>
</dbReference>
<dbReference type="Gene3D" id="3.40.50.300">
    <property type="entry name" value="P-loop containing nucleotide triphosphate hydrolases"/>
    <property type="match status" value="2"/>
</dbReference>
<sequence>MLPVVALVGRPNVGKSTLFNYLTKTRDALVADYPGLTRDRQYGRVRRGQRDYYVVDTGGMVEPEAALEQQAMRQVQYALEEADVVLFLVDARDGLQSGDAVIAARLRRIGKPVVLAANKAERAEVATAAGEFHALGLGSPYPIAAAHGSGIDALLDAVEARLPEDRGGEEVAPEDEIRVAVVGRPNVGKSTLVNRLLGEERVVVFDQPGTTRDSVYIPFERHGQRYTLIDTAGIRRRGRVGEVIEKFSVIKALQAIDRAHVVIYLIDAREGVTEQDAHLLGMVLEAGRGLIIGFNKWDGLEQEQKDRLHRQVDLRLPFVDFAEKHFISALHGTGVGHLLDAVQRVRAASTQDLSAARLTRVLEQAVSAHPPPLVAGRRVKLKYAHQGGQNPPTIVIHGNQTEELPGSYRRYLMNTFREALGLKGTPIRLELRTGENPFQGRRNPLSVRQIRKRRRLMKHVK</sequence>
<reference evidence="12 13" key="1">
    <citation type="submission" date="2024-04" db="EMBL/GenBank/DDBJ databases">
        <authorList>
            <person name="Cremers G."/>
        </authorList>
    </citation>
    <scope>NUCLEOTIDE SEQUENCE [LARGE SCALE GENOMIC DNA]</scope>
    <source>
        <strain evidence="12">MeCH1-AG</strain>
    </source>
</reference>
<evidence type="ECO:0000256" key="6">
    <source>
        <dbReference type="ARBA" id="ARBA00023134"/>
    </source>
</evidence>
<evidence type="ECO:0000256" key="1">
    <source>
        <dbReference type="ARBA" id="ARBA00008279"/>
    </source>
</evidence>
<comment type="function">
    <text evidence="8 10">GTPase that plays an essential role in the late steps of ribosome biogenesis.</text>
</comment>
<evidence type="ECO:0000256" key="3">
    <source>
        <dbReference type="ARBA" id="ARBA00022517"/>
    </source>
</evidence>
<dbReference type="PRINTS" id="PR00326">
    <property type="entry name" value="GTP1OBG"/>
</dbReference>
<keyword evidence="6 8" id="KW-0342">GTP-binding</keyword>
<dbReference type="CDD" id="cd01894">
    <property type="entry name" value="EngA1"/>
    <property type="match status" value="1"/>
</dbReference>
<dbReference type="PANTHER" id="PTHR43834">
    <property type="entry name" value="GTPASE DER"/>
    <property type="match status" value="1"/>
</dbReference>
<evidence type="ECO:0000256" key="7">
    <source>
        <dbReference type="ARBA" id="ARBA00032345"/>
    </source>
</evidence>
<dbReference type="PROSITE" id="PS51712">
    <property type="entry name" value="G_ENGA"/>
    <property type="match status" value="2"/>
</dbReference>
<evidence type="ECO:0000256" key="9">
    <source>
        <dbReference type="PROSITE-ProRule" id="PRU01049"/>
    </source>
</evidence>
<keyword evidence="12" id="KW-0378">Hydrolase</keyword>
<evidence type="ECO:0000256" key="5">
    <source>
        <dbReference type="ARBA" id="ARBA00022741"/>
    </source>
</evidence>
<evidence type="ECO:0000256" key="2">
    <source>
        <dbReference type="ARBA" id="ARBA00020953"/>
    </source>
</evidence>
<feature type="domain" description="EngA-type G" evidence="11">
    <location>
        <begin position="3"/>
        <end position="166"/>
    </location>
</feature>
<comment type="subunit">
    <text evidence="8">Associates with the 50S ribosomal subunit.</text>
</comment>
<evidence type="ECO:0000256" key="4">
    <source>
        <dbReference type="ARBA" id="ARBA00022737"/>
    </source>
</evidence>
<dbReference type="InterPro" id="IPR031166">
    <property type="entry name" value="G_ENGA"/>
</dbReference>
<keyword evidence="5 8" id="KW-0547">Nucleotide-binding</keyword>
<feature type="binding site" evidence="8">
    <location>
        <begin position="295"/>
        <end position="298"/>
    </location>
    <ligand>
        <name>GTP</name>
        <dbReference type="ChEBI" id="CHEBI:37565"/>
        <label>2</label>
    </ligand>
</feature>
<feature type="domain" description="EngA-type G" evidence="11">
    <location>
        <begin position="177"/>
        <end position="350"/>
    </location>
</feature>
<comment type="similarity">
    <text evidence="1 8 9 10">Belongs to the TRAFAC class TrmE-Era-EngA-EngB-Septin-like GTPase superfamily. EngA (Der) GTPase family.</text>
</comment>
<dbReference type="InterPro" id="IPR016484">
    <property type="entry name" value="GTPase_Der"/>
</dbReference>
<dbReference type="Pfam" id="PF01926">
    <property type="entry name" value="MMR_HSR1"/>
    <property type="match status" value="2"/>
</dbReference>
<feature type="binding site" evidence="8">
    <location>
        <begin position="230"/>
        <end position="234"/>
    </location>
    <ligand>
        <name>GTP</name>
        <dbReference type="ChEBI" id="CHEBI:37565"/>
        <label>2</label>
    </ligand>
</feature>
<feature type="binding site" evidence="8">
    <location>
        <begin position="183"/>
        <end position="190"/>
    </location>
    <ligand>
        <name>GTP</name>
        <dbReference type="ChEBI" id="CHEBI:37565"/>
        <label>2</label>
    </ligand>
</feature>
<dbReference type="Gene3D" id="3.30.300.20">
    <property type="match status" value="1"/>
</dbReference>
<dbReference type="InterPro" id="IPR006073">
    <property type="entry name" value="GTP-bd"/>
</dbReference>
<evidence type="ECO:0000313" key="12">
    <source>
        <dbReference type="EMBL" id="CAL1239880.1"/>
    </source>
</evidence>
<evidence type="ECO:0000259" key="11">
    <source>
        <dbReference type="PROSITE" id="PS51712"/>
    </source>
</evidence>
<name>A0ABM9NH25_9GAMM</name>
<dbReference type="SUPFAM" id="SSF52540">
    <property type="entry name" value="P-loop containing nucleoside triphosphate hydrolases"/>
    <property type="match status" value="2"/>
</dbReference>
<evidence type="ECO:0000256" key="10">
    <source>
        <dbReference type="RuleBase" id="RU004481"/>
    </source>
</evidence>
<dbReference type="InterPro" id="IPR032859">
    <property type="entry name" value="KH_dom-like"/>
</dbReference>
<dbReference type="PANTHER" id="PTHR43834:SF6">
    <property type="entry name" value="GTPASE DER"/>
    <property type="match status" value="1"/>
</dbReference>
<evidence type="ECO:0000256" key="8">
    <source>
        <dbReference type="HAMAP-Rule" id="MF_00195"/>
    </source>
</evidence>
<dbReference type="GO" id="GO:0003925">
    <property type="term" value="F:G protein activity"/>
    <property type="evidence" value="ECO:0007669"/>
    <property type="project" value="UniProtKB-EC"/>
</dbReference>
<gene>
    <name evidence="8 12" type="primary">der</name>
    <name evidence="12" type="ORF">MECH1_V1_1104</name>
</gene>
<dbReference type="EMBL" id="OZ026884">
    <property type="protein sequence ID" value="CAL1239880.1"/>
    <property type="molecule type" value="Genomic_DNA"/>
</dbReference>
<keyword evidence="4 10" id="KW-0677">Repeat</keyword>
<keyword evidence="3 8" id="KW-0690">Ribosome biogenesis</keyword>
<dbReference type="InterPro" id="IPR015946">
    <property type="entry name" value="KH_dom-like_a/b"/>
</dbReference>
<dbReference type="CDD" id="cd01895">
    <property type="entry name" value="EngA2"/>
    <property type="match status" value="1"/>
</dbReference>
<dbReference type="Pfam" id="PF14714">
    <property type="entry name" value="KH_dom-like"/>
    <property type="match status" value="1"/>
</dbReference>
<dbReference type="NCBIfam" id="TIGR00231">
    <property type="entry name" value="small_GTP"/>
    <property type="match status" value="2"/>
</dbReference>
<dbReference type="PIRSF" id="PIRSF006485">
    <property type="entry name" value="GTP-binding_EngA"/>
    <property type="match status" value="1"/>
</dbReference>